<evidence type="ECO:0000313" key="2">
    <source>
        <dbReference type="EMBL" id="MBK1828197.1"/>
    </source>
</evidence>
<dbReference type="RefSeq" id="WP_200281136.1">
    <property type="nucleotide sequence ID" value="NZ_JAENII010000011.1"/>
</dbReference>
<evidence type="ECO:0000259" key="1">
    <source>
        <dbReference type="PROSITE" id="PS51462"/>
    </source>
</evidence>
<evidence type="ECO:0000313" key="3">
    <source>
        <dbReference type="Proteomes" id="UP000658278"/>
    </source>
</evidence>
<accession>A0A934VGM5</accession>
<dbReference type="InterPro" id="IPR000086">
    <property type="entry name" value="NUDIX_hydrolase_dom"/>
</dbReference>
<protein>
    <submittedName>
        <fullName evidence="2">NUDIX hydrolase</fullName>
    </submittedName>
</protein>
<organism evidence="2 3">
    <name type="scientific">Haloferula rosea</name>
    <dbReference type="NCBI Taxonomy" id="490093"/>
    <lineage>
        <taxon>Bacteria</taxon>
        <taxon>Pseudomonadati</taxon>
        <taxon>Verrucomicrobiota</taxon>
        <taxon>Verrucomicrobiia</taxon>
        <taxon>Verrucomicrobiales</taxon>
        <taxon>Verrucomicrobiaceae</taxon>
        <taxon>Haloferula</taxon>
    </lineage>
</organism>
<sequence length="143" mass="16267">MSYTYEYPRPAVTVDAIVFSGECDSLKVLLIQRKHAPFAGDWALPGGFLDEDEDPYRAVERELEEETELTGLKFQPLGFWGHPGRDPRGHTVSLAFWTKIDAATVCPRAADDAAALDWFPVRYLPRLAFDHAEILRRAFRELD</sequence>
<gene>
    <name evidence="2" type="ORF">JIN81_14280</name>
</gene>
<feature type="domain" description="Nudix hydrolase" evidence="1">
    <location>
        <begin position="7"/>
        <end position="143"/>
    </location>
</feature>
<dbReference type="EMBL" id="JAENII010000011">
    <property type="protein sequence ID" value="MBK1828197.1"/>
    <property type="molecule type" value="Genomic_DNA"/>
</dbReference>
<dbReference type="SUPFAM" id="SSF55811">
    <property type="entry name" value="Nudix"/>
    <property type="match status" value="1"/>
</dbReference>
<dbReference type="Proteomes" id="UP000658278">
    <property type="component" value="Unassembled WGS sequence"/>
</dbReference>
<dbReference type="Gene3D" id="3.90.79.10">
    <property type="entry name" value="Nucleoside Triphosphate Pyrophosphohydrolase"/>
    <property type="match status" value="1"/>
</dbReference>
<dbReference type="PANTHER" id="PTHR43736:SF1">
    <property type="entry name" value="DIHYDRONEOPTERIN TRIPHOSPHATE DIPHOSPHATASE"/>
    <property type="match status" value="1"/>
</dbReference>
<name>A0A934VGM5_9BACT</name>
<reference evidence="2" key="1">
    <citation type="submission" date="2021-01" db="EMBL/GenBank/DDBJ databases">
        <title>Modified the classification status of verrucomicrobia.</title>
        <authorList>
            <person name="Feng X."/>
        </authorList>
    </citation>
    <scope>NUCLEOTIDE SEQUENCE</scope>
    <source>
        <strain evidence="2">KCTC 22201</strain>
    </source>
</reference>
<dbReference type="PROSITE" id="PS51462">
    <property type="entry name" value="NUDIX"/>
    <property type="match status" value="1"/>
</dbReference>
<dbReference type="AlphaFoldDB" id="A0A934VGM5"/>
<dbReference type="CDD" id="cd18873">
    <property type="entry name" value="NUDIX_NadM_like"/>
    <property type="match status" value="1"/>
</dbReference>
<dbReference type="Pfam" id="PF00293">
    <property type="entry name" value="NUDIX"/>
    <property type="match status" value="1"/>
</dbReference>
<dbReference type="PANTHER" id="PTHR43736">
    <property type="entry name" value="ADP-RIBOSE PYROPHOSPHATASE"/>
    <property type="match status" value="1"/>
</dbReference>
<proteinExistence type="predicted"/>
<keyword evidence="3" id="KW-1185">Reference proteome</keyword>
<dbReference type="GO" id="GO:0016787">
    <property type="term" value="F:hydrolase activity"/>
    <property type="evidence" value="ECO:0007669"/>
    <property type="project" value="UniProtKB-KW"/>
</dbReference>
<comment type="caution">
    <text evidence="2">The sequence shown here is derived from an EMBL/GenBank/DDBJ whole genome shotgun (WGS) entry which is preliminary data.</text>
</comment>
<keyword evidence="2" id="KW-0378">Hydrolase</keyword>
<dbReference type="InterPro" id="IPR015797">
    <property type="entry name" value="NUDIX_hydrolase-like_dom_sf"/>
</dbReference>